<keyword evidence="9" id="KW-0472">Membrane</keyword>
<dbReference type="InterPro" id="IPR006054">
    <property type="entry name" value="DnaQ"/>
</dbReference>
<feature type="domain" description="Exonuclease" evidence="11">
    <location>
        <begin position="508"/>
        <end position="676"/>
    </location>
</feature>
<dbReference type="SMART" id="SM00479">
    <property type="entry name" value="EXOIII"/>
    <property type="match status" value="1"/>
</dbReference>
<evidence type="ECO:0000313" key="12">
    <source>
        <dbReference type="EMBL" id="BAU57638.1"/>
    </source>
</evidence>
<accession>A0A110B5E2</accession>
<dbReference type="Gene3D" id="3.30.450.20">
    <property type="entry name" value="PAS domain"/>
    <property type="match status" value="1"/>
</dbReference>
<keyword evidence="9" id="KW-1133">Transmembrane helix</keyword>
<dbReference type="GO" id="GO:0008408">
    <property type="term" value="F:3'-5' exonuclease activity"/>
    <property type="evidence" value="ECO:0007669"/>
    <property type="project" value="TreeGrafter"/>
</dbReference>
<comment type="catalytic activity">
    <reaction evidence="7">
        <text>DNA(n) + a 2'-deoxyribonucleoside 5'-triphosphate = DNA(n+1) + diphosphate</text>
        <dbReference type="Rhea" id="RHEA:22508"/>
        <dbReference type="Rhea" id="RHEA-COMP:17339"/>
        <dbReference type="Rhea" id="RHEA-COMP:17340"/>
        <dbReference type="ChEBI" id="CHEBI:33019"/>
        <dbReference type="ChEBI" id="CHEBI:61560"/>
        <dbReference type="ChEBI" id="CHEBI:173112"/>
        <dbReference type="EC" id="2.7.7.7"/>
    </reaction>
</comment>
<dbReference type="RefSeq" id="WP_231902025.1">
    <property type="nucleotide sequence ID" value="NZ_AP017372.2"/>
</dbReference>
<dbReference type="SUPFAM" id="SSF55785">
    <property type="entry name" value="PYP-like sensor domain (PAS domain)"/>
    <property type="match status" value="1"/>
</dbReference>
<keyword evidence="4" id="KW-0269">Exonuclease</keyword>
<dbReference type="GO" id="GO:0003887">
    <property type="term" value="F:DNA-directed DNA polymerase activity"/>
    <property type="evidence" value="ECO:0007669"/>
    <property type="project" value="UniProtKB-EC"/>
</dbReference>
<dbReference type="InterPro" id="IPR013767">
    <property type="entry name" value="PAS_fold"/>
</dbReference>
<gene>
    <name evidence="12" type="ORF">HH1059_09440</name>
</gene>
<dbReference type="InterPro" id="IPR000014">
    <property type="entry name" value="PAS"/>
</dbReference>
<dbReference type="EC" id="2.7.7.7" evidence="1"/>
<dbReference type="InterPro" id="IPR012337">
    <property type="entry name" value="RNaseH-like_sf"/>
</dbReference>
<dbReference type="SMART" id="SM00091">
    <property type="entry name" value="PAS"/>
    <property type="match status" value="1"/>
</dbReference>
<organism evidence="12 13">
    <name type="scientific">Halorhodospira halochloris</name>
    <name type="common">Ectothiorhodospira halochloris</name>
    <dbReference type="NCBI Taxonomy" id="1052"/>
    <lineage>
        <taxon>Bacteria</taxon>
        <taxon>Pseudomonadati</taxon>
        <taxon>Pseudomonadota</taxon>
        <taxon>Gammaproteobacteria</taxon>
        <taxon>Chromatiales</taxon>
        <taxon>Ectothiorhodospiraceae</taxon>
        <taxon>Halorhodospira</taxon>
    </lineage>
</organism>
<comment type="function">
    <text evidence="5">DNA polymerase III is a complex, multichain enzyme responsible for most of the replicative synthesis in bacteria. The epsilon subunit contain the editing function and is a proofreading 3'-5' exonuclease.</text>
</comment>
<dbReference type="CDD" id="cd06127">
    <property type="entry name" value="DEDDh"/>
    <property type="match status" value="1"/>
</dbReference>
<evidence type="ECO:0000259" key="10">
    <source>
        <dbReference type="SMART" id="SM00091"/>
    </source>
</evidence>
<evidence type="ECO:0000256" key="2">
    <source>
        <dbReference type="ARBA" id="ARBA00022722"/>
    </source>
</evidence>
<evidence type="ECO:0000256" key="4">
    <source>
        <dbReference type="ARBA" id="ARBA00022839"/>
    </source>
</evidence>
<sequence>MQPRTFVSAMVLFVTMALCAVTIIAVYGVAGAAEGSDDNRAALATAATSAVLVCMFLVWWSLERYMLRPQRRLARNARARVESRSTENSIALPASHAVADLAEAFEELGNALKQARDESEAVAKRATAEVDEQKAWLETILQGLREGVLVCNRQHRLLLYNRSALNILGNPESIGLGRSVLELISGAALKHTLARLEHRYESGVSAPGDLTAPFVCSRANAQGLFHGRMALIDDGHGRISGYLVTLEDISAQVNRMAQREAVYRALSRDLRGVVANLRAAAEALGHPDMSAAERSSFDRVVLDESNRLSRYIDELAEHISPDEAGAWPLADVYLADLIRCLEERLADTPDLQITLVGQPLWIYGDSLTLLQALECLVRNIHAQSGATKIVVETLLSDRRVYVDMRWRGPAISAAELNSWLEQPCGEVSFGGQRLIDALERHGCEPWSYADERSAEAVLRLPLLAPERPQFQAPDSAPLPARPEFYDFKLMHDLSTDHQFASRPLNQLRCVVFDCEMTGLDPDGGDEIISIAGVRVVNRRVLTGETFNRIIDPGRSIPPASVRFHGLTDEDVRGQPPIEQVLPEFKQFAGDDVLVAHNAAFDMKFLAAKEKSSGVRFDNPVLDTLLLSVLLDGEEEDHSLDNLCQRYSVTMSGRHTALGDTLATAELLVRLFERLEARGYKTFGEVTKASHMAAELRHRSAAVSAQQSGFA</sequence>
<evidence type="ECO:0000256" key="3">
    <source>
        <dbReference type="ARBA" id="ARBA00022801"/>
    </source>
</evidence>
<evidence type="ECO:0000256" key="7">
    <source>
        <dbReference type="ARBA" id="ARBA00049244"/>
    </source>
</evidence>
<feature type="coiled-coil region" evidence="8">
    <location>
        <begin position="98"/>
        <end position="125"/>
    </location>
</feature>
<keyword evidence="8" id="KW-0175">Coiled coil</keyword>
<dbReference type="Pfam" id="PF00989">
    <property type="entry name" value="PAS"/>
    <property type="match status" value="1"/>
</dbReference>
<evidence type="ECO:0000256" key="8">
    <source>
        <dbReference type="SAM" id="Coils"/>
    </source>
</evidence>
<dbReference type="Gene3D" id="3.30.420.10">
    <property type="entry name" value="Ribonuclease H-like superfamily/Ribonuclease H"/>
    <property type="match status" value="1"/>
</dbReference>
<dbReference type="Proteomes" id="UP000218890">
    <property type="component" value="Chromosome"/>
</dbReference>
<feature type="transmembrane region" description="Helical" evidence="9">
    <location>
        <begin position="41"/>
        <end position="62"/>
    </location>
</feature>
<comment type="subunit">
    <text evidence="6">DNA polymerase III contains a core (composed of alpha, epsilon and theta chains) that associates with a tau subunit. This core dimerizes to form the POLIII' complex. PolIII' associates with the gamma complex (composed of gamma, delta, delta', psi and chi chains) and with the beta chain to form the complete DNA polymerase III complex.</text>
</comment>
<keyword evidence="2" id="KW-0540">Nuclease</keyword>
<dbReference type="AlphaFoldDB" id="A0A110B5E2"/>
<dbReference type="CDD" id="cd00130">
    <property type="entry name" value="PAS"/>
    <property type="match status" value="1"/>
</dbReference>
<name>A0A110B5E2_HALHR</name>
<keyword evidence="3" id="KW-0378">Hydrolase</keyword>
<reference evidence="12" key="1">
    <citation type="submission" date="2016-02" db="EMBL/GenBank/DDBJ databases">
        <title>Halorhodospira halochloris DSM-1059 complete genome, version 2.</title>
        <authorList>
            <person name="Tsukatani Y."/>
        </authorList>
    </citation>
    <scope>NUCLEOTIDE SEQUENCE</scope>
    <source>
        <strain evidence="12">DSM 1059</strain>
    </source>
</reference>
<dbReference type="EMBL" id="AP017372">
    <property type="protein sequence ID" value="BAU57638.1"/>
    <property type="molecule type" value="Genomic_DNA"/>
</dbReference>
<dbReference type="InterPro" id="IPR035965">
    <property type="entry name" value="PAS-like_dom_sf"/>
</dbReference>
<dbReference type="InterPro" id="IPR013520">
    <property type="entry name" value="Ribonucl_H"/>
</dbReference>
<evidence type="ECO:0000256" key="5">
    <source>
        <dbReference type="ARBA" id="ARBA00025483"/>
    </source>
</evidence>
<dbReference type="GO" id="GO:0005829">
    <property type="term" value="C:cytosol"/>
    <property type="evidence" value="ECO:0007669"/>
    <property type="project" value="TreeGrafter"/>
</dbReference>
<dbReference type="PANTHER" id="PTHR30231">
    <property type="entry name" value="DNA POLYMERASE III SUBUNIT EPSILON"/>
    <property type="match status" value="1"/>
</dbReference>
<dbReference type="PANTHER" id="PTHR30231:SF4">
    <property type="entry name" value="PROTEIN NEN2"/>
    <property type="match status" value="1"/>
</dbReference>
<dbReference type="GO" id="GO:0003677">
    <property type="term" value="F:DNA binding"/>
    <property type="evidence" value="ECO:0007669"/>
    <property type="project" value="InterPro"/>
</dbReference>
<keyword evidence="9" id="KW-0812">Transmembrane</keyword>
<feature type="domain" description="PAS" evidence="10">
    <location>
        <begin position="135"/>
        <end position="201"/>
    </location>
</feature>
<dbReference type="NCBIfam" id="TIGR00573">
    <property type="entry name" value="dnaq"/>
    <property type="match status" value="1"/>
</dbReference>
<dbReference type="GO" id="GO:0006260">
    <property type="term" value="P:DNA replication"/>
    <property type="evidence" value="ECO:0007669"/>
    <property type="project" value="InterPro"/>
</dbReference>
<dbReference type="InterPro" id="IPR036397">
    <property type="entry name" value="RNaseH_sf"/>
</dbReference>
<evidence type="ECO:0000256" key="1">
    <source>
        <dbReference type="ARBA" id="ARBA00012417"/>
    </source>
</evidence>
<dbReference type="SUPFAM" id="SSF53098">
    <property type="entry name" value="Ribonuclease H-like"/>
    <property type="match status" value="1"/>
</dbReference>
<evidence type="ECO:0000256" key="6">
    <source>
        <dbReference type="ARBA" id="ARBA00026073"/>
    </source>
</evidence>
<keyword evidence="13" id="KW-1185">Reference proteome</keyword>
<evidence type="ECO:0000313" key="13">
    <source>
        <dbReference type="Proteomes" id="UP000218890"/>
    </source>
</evidence>
<proteinExistence type="predicted"/>
<evidence type="ECO:0000256" key="9">
    <source>
        <dbReference type="SAM" id="Phobius"/>
    </source>
</evidence>
<dbReference type="Pfam" id="PF00929">
    <property type="entry name" value="RNase_T"/>
    <property type="match status" value="1"/>
</dbReference>
<feature type="transmembrane region" description="Helical" evidence="9">
    <location>
        <begin position="7"/>
        <end position="29"/>
    </location>
</feature>
<protein>
    <recommendedName>
        <fullName evidence="1">DNA-directed DNA polymerase</fullName>
        <ecNumber evidence="1">2.7.7.7</ecNumber>
    </recommendedName>
</protein>
<dbReference type="FunFam" id="3.30.420.10:FF:000045">
    <property type="entry name" value="3'-5' exonuclease DinG"/>
    <property type="match status" value="1"/>
</dbReference>
<dbReference type="GO" id="GO:0006355">
    <property type="term" value="P:regulation of DNA-templated transcription"/>
    <property type="evidence" value="ECO:0007669"/>
    <property type="project" value="InterPro"/>
</dbReference>
<evidence type="ECO:0000259" key="11">
    <source>
        <dbReference type="SMART" id="SM00479"/>
    </source>
</evidence>
<dbReference type="KEGG" id="hhk:HH1059_09440"/>